<name>A0A8J8TRJ7_9EURY</name>
<dbReference type="Pfam" id="PF01882">
    <property type="entry name" value="DUF58"/>
    <property type="match status" value="1"/>
</dbReference>
<organism evidence="3 4">
    <name type="scientific">Natronococcus pandeyae</name>
    <dbReference type="NCBI Taxonomy" id="2055836"/>
    <lineage>
        <taxon>Archaea</taxon>
        <taxon>Methanobacteriati</taxon>
        <taxon>Methanobacteriota</taxon>
        <taxon>Stenosarchaea group</taxon>
        <taxon>Halobacteria</taxon>
        <taxon>Halobacteriales</taxon>
        <taxon>Natrialbaceae</taxon>
        <taxon>Natronococcus</taxon>
    </lineage>
</organism>
<dbReference type="PANTHER" id="PTHR33608">
    <property type="entry name" value="BLL2464 PROTEIN"/>
    <property type="match status" value="1"/>
</dbReference>
<dbReference type="InterPro" id="IPR002881">
    <property type="entry name" value="DUF58"/>
</dbReference>
<dbReference type="AlphaFoldDB" id="A0A8J8TRJ7"/>
<dbReference type="PANTHER" id="PTHR33608:SF6">
    <property type="entry name" value="BLL2464 PROTEIN"/>
    <property type="match status" value="1"/>
</dbReference>
<gene>
    <name evidence="3" type="ORF">CV102_00210</name>
</gene>
<reference evidence="3" key="1">
    <citation type="submission" date="2017-11" db="EMBL/GenBank/DDBJ databases">
        <authorList>
            <person name="Kajale S.C."/>
            <person name="Sharma A."/>
        </authorList>
    </citation>
    <scope>NUCLEOTIDE SEQUENCE</scope>
    <source>
        <strain evidence="3">LS1_42</strain>
    </source>
</reference>
<feature type="compositionally biased region" description="Low complexity" evidence="1">
    <location>
        <begin position="72"/>
        <end position="82"/>
    </location>
</feature>
<protein>
    <submittedName>
        <fullName evidence="3">DUF58 domain-containing protein</fullName>
    </submittedName>
</protein>
<feature type="region of interest" description="Disordered" evidence="1">
    <location>
        <begin position="69"/>
        <end position="97"/>
    </location>
</feature>
<proteinExistence type="predicted"/>
<dbReference type="RefSeq" id="WP_148855634.1">
    <property type="nucleotide sequence ID" value="NZ_PHNJ01000001.1"/>
</dbReference>
<evidence type="ECO:0000256" key="1">
    <source>
        <dbReference type="SAM" id="MobiDB-lite"/>
    </source>
</evidence>
<keyword evidence="4" id="KW-1185">Reference proteome</keyword>
<comment type="caution">
    <text evidence="3">The sequence shown here is derived from an EMBL/GenBank/DDBJ whole genome shotgun (WGS) entry which is preliminary data.</text>
</comment>
<dbReference type="Proteomes" id="UP000766904">
    <property type="component" value="Unassembled WGS sequence"/>
</dbReference>
<evidence type="ECO:0000259" key="2">
    <source>
        <dbReference type="Pfam" id="PF01882"/>
    </source>
</evidence>
<accession>A0A8J8TRJ7</accession>
<sequence>MTDRGVHRLDRGEWALVAALALAGLGLATGSQVLVAAATLPLWYVAATVFGTRPSPSIRVRRQLAVGDTFESEATTENATEGGESDGPAGDPGDTVTVRTTVENVGPEPLVDLRVVDGVPDALPVSSGSPRRCATLEPGAETTLEYAVELRRGEHAFEDVSVRTRDLTGTVAETGTEPVLGDDALRCSSAVERVPLGGGTNDYAGEVPTDEGGSGVEFYAVREYASGDPVRSIDWRRYASTRDLATVEYRAERATRIVCVVDVRSSQHRAATAQLPAVELSASAAERTLETLLAAGHPTGIVTLHNRLLTTVSPGTDPETRRRATELLRAVRESESVDGVRARTLTSDPIATLPRTLPGEAQVYLFSSFVDDEALELVERLRTLGYAVRVVAPDVAHADDVATRLEALDRDTRLARARALGARVVDWPLDRPLGLVLHDAIGEVGGR</sequence>
<dbReference type="EMBL" id="PHNJ01000001">
    <property type="protein sequence ID" value="TYL40041.1"/>
    <property type="molecule type" value="Genomic_DNA"/>
</dbReference>
<evidence type="ECO:0000313" key="3">
    <source>
        <dbReference type="EMBL" id="TYL40041.1"/>
    </source>
</evidence>
<feature type="domain" description="DUF58" evidence="2">
    <location>
        <begin position="221"/>
        <end position="398"/>
    </location>
</feature>
<evidence type="ECO:0000313" key="4">
    <source>
        <dbReference type="Proteomes" id="UP000766904"/>
    </source>
</evidence>
<dbReference type="OrthoDB" id="31512at2157"/>